<feature type="signal peptide" evidence="1">
    <location>
        <begin position="1"/>
        <end position="41"/>
    </location>
</feature>
<dbReference type="Proteomes" id="UP001559025">
    <property type="component" value="Unassembled WGS sequence"/>
</dbReference>
<sequence>MSYQAGGVARMQGLAGNAWRRRLALSCAALAVAIAWQPAMAQQPDRWVADETLARATLPAPSTGEVVSATLSCEAQRWSLVLDLGEDANAKSGSAKISIGSQRYELDMRADGNLLTARLPREALEPLKNGSRLELAPAATSGEEAAPLVFSLRGSKLAITSAQERCSLRDMSAYQPVTFTPFSSYINLARTLRAADIAAFAQATASQPKLDVAMVELDDGRRVLFARLCGSSWYYGLSGCNITGFAPKPAGSAEGGEDEQAAETAWQTVYDTENVLLYLDQNSLSHGWPDVVTLPAGTPGTGLVWRWDGWSYALKGELPEEAGDFDPQALRQGRD</sequence>
<dbReference type="EMBL" id="JAZHFV010000005">
    <property type="protein sequence ID" value="MEX4008683.1"/>
    <property type="molecule type" value="Genomic_DNA"/>
</dbReference>
<accession>A0ABV3WWX7</accession>
<organism evidence="2 3">
    <name type="scientific">Neoaquamicrobium sediminum</name>
    <dbReference type="NCBI Taxonomy" id="1849104"/>
    <lineage>
        <taxon>Bacteria</taxon>
        <taxon>Pseudomonadati</taxon>
        <taxon>Pseudomonadota</taxon>
        <taxon>Alphaproteobacteria</taxon>
        <taxon>Hyphomicrobiales</taxon>
        <taxon>Phyllobacteriaceae</taxon>
        <taxon>Neoaquamicrobium</taxon>
    </lineage>
</organism>
<proteinExistence type="predicted"/>
<feature type="chain" id="PRO_5045689929" evidence="1">
    <location>
        <begin position="42"/>
        <end position="335"/>
    </location>
</feature>
<reference evidence="2 3" key="1">
    <citation type="submission" date="2024-01" db="EMBL/GenBank/DDBJ databases">
        <title>New evidence supports the origin of RcGTA from prophage.</title>
        <authorList>
            <person name="Xu Y."/>
            <person name="Liu B."/>
            <person name="Chen F."/>
        </authorList>
    </citation>
    <scope>NUCLEOTIDE SEQUENCE [LARGE SCALE GENOMIC DNA]</scope>
    <source>
        <strain evidence="2 3">CBW1107-2</strain>
    </source>
</reference>
<name>A0ABV3WWX7_9HYPH</name>
<gene>
    <name evidence="2" type="ORF">V1479_15320</name>
</gene>
<protein>
    <submittedName>
        <fullName evidence="2">Uncharacterized protein</fullName>
    </submittedName>
</protein>
<comment type="caution">
    <text evidence="2">The sequence shown here is derived from an EMBL/GenBank/DDBJ whole genome shotgun (WGS) entry which is preliminary data.</text>
</comment>
<keyword evidence="3" id="KW-1185">Reference proteome</keyword>
<evidence type="ECO:0000256" key="1">
    <source>
        <dbReference type="SAM" id="SignalP"/>
    </source>
</evidence>
<evidence type="ECO:0000313" key="2">
    <source>
        <dbReference type="EMBL" id="MEX4008683.1"/>
    </source>
</evidence>
<keyword evidence="1" id="KW-0732">Signal</keyword>
<dbReference type="RefSeq" id="WP_368803685.1">
    <property type="nucleotide sequence ID" value="NZ_JAZHFV010000005.1"/>
</dbReference>
<evidence type="ECO:0000313" key="3">
    <source>
        <dbReference type="Proteomes" id="UP001559025"/>
    </source>
</evidence>